<organism evidence="2">
    <name type="scientific">Rhipicephalus appendiculatus</name>
    <name type="common">Brown ear tick</name>
    <dbReference type="NCBI Taxonomy" id="34631"/>
    <lineage>
        <taxon>Eukaryota</taxon>
        <taxon>Metazoa</taxon>
        <taxon>Ecdysozoa</taxon>
        <taxon>Arthropoda</taxon>
        <taxon>Chelicerata</taxon>
        <taxon>Arachnida</taxon>
        <taxon>Acari</taxon>
        <taxon>Parasitiformes</taxon>
        <taxon>Ixodida</taxon>
        <taxon>Ixodoidea</taxon>
        <taxon>Ixodidae</taxon>
        <taxon>Rhipicephalinae</taxon>
        <taxon>Rhipicephalus</taxon>
        <taxon>Rhipicephalus</taxon>
    </lineage>
</organism>
<proteinExistence type="predicted"/>
<sequence length="98" mass="11144">MSAGLFLALWQFWGAAPKCLHCPVLWHLWSFVWLCIAALCHGEIHCVPWLNGKALLMTEKWVGCDSNVTYHTLSVAQSGIMYATYVLKANFGNRNMNW</sequence>
<dbReference type="EMBL" id="GEDV01011330">
    <property type="protein sequence ID" value="JAP77227.1"/>
    <property type="molecule type" value="Transcribed_RNA"/>
</dbReference>
<evidence type="ECO:0000313" key="2">
    <source>
        <dbReference type="EMBL" id="JAP77227.1"/>
    </source>
</evidence>
<feature type="signal peptide" evidence="1">
    <location>
        <begin position="1"/>
        <end position="42"/>
    </location>
</feature>
<accession>A0A131YE93</accession>
<evidence type="ECO:0000256" key="1">
    <source>
        <dbReference type="SAM" id="SignalP"/>
    </source>
</evidence>
<dbReference type="AlphaFoldDB" id="A0A131YE93"/>
<keyword evidence="1" id="KW-0732">Signal</keyword>
<reference evidence="2" key="1">
    <citation type="journal article" date="2016" name="Ticks Tick Borne Dis.">
        <title>De novo assembly and annotation of the salivary gland transcriptome of Rhipicephalus appendiculatus male and female ticks during blood feeding.</title>
        <authorList>
            <person name="de Castro M.H."/>
            <person name="de Klerk D."/>
            <person name="Pienaar R."/>
            <person name="Latif A.A."/>
            <person name="Rees D.J."/>
            <person name="Mans B.J."/>
        </authorList>
    </citation>
    <scope>NUCLEOTIDE SEQUENCE</scope>
    <source>
        <tissue evidence="2">Salivary glands</tissue>
    </source>
</reference>
<protein>
    <recommendedName>
        <fullName evidence="3">Secreted protein</fullName>
    </recommendedName>
</protein>
<evidence type="ECO:0008006" key="3">
    <source>
        <dbReference type="Google" id="ProtNLM"/>
    </source>
</evidence>
<name>A0A131YE93_RHIAP</name>
<feature type="chain" id="PRO_5007284892" description="Secreted protein" evidence="1">
    <location>
        <begin position="43"/>
        <end position="98"/>
    </location>
</feature>